<accession>A0A1E7ZGW4</accession>
<gene>
    <name evidence="1" type="ORF">BFC18_00075</name>
</gene>
<dbReference type="Gene3D" id="1.20.120.330">
    <property type="entry name" value="Nucleotidyltransferases domain 2"/>
    <property type="match status" value="1"/>
</dbReference>
<dbReference type="Proteomes" id="UP000175691">
    <property type="component" value="Unassembled WGS sequence"/>
</dbReference>
<name>A0A1E7ZGW4_9ALTE</name>
<sequence>MYVNKELAKKIIKQSLQDSLAEIRDSNDLMLKLLEESDWSIVIKSHALIESVVTELLISHTNEEMLRATIKRLPLSDSSIGKLKVAKDLGLMNSSQQIFIRKLSELRNDLVHNIENVSFSFKNFAEALDANQKRAWLKALAWQEENIDESQAITELFESMPKISFWLSINSLVSVIQIDIAEIKGTHKINAEAAAFANDIVNKIV</sequence>
<dbReference type="InterPro" id="IPR038026">
    <property type="entry name" value="MtlR-like_sf"/>
</dbReference>
<dbReference type="AlphaFoldDB" id="A0A1E7ZGW4"/>
<evidence type="ECO:0000313" key="1">
    <source>
        <dbReference type="EMBL" id="OFC72759.1"/>
    </source>
</evidence>
<keyword evidence="2" id="KW-1185">Reference proteome</keyword>
<proteinExistence type="predicted"/>
<protein>
    <submittedName>
        <fullName evidence="1">Uncharacterized protein</fullName>
    </submittedName>
</protein>
<reference evidence="1 2" key="1">
    <citation type="submission" date="2016-08" db="EMBL/GenBank/DDBJ databases">
        <authorList>
            <person name="Seilhamer J.J."/>
        </authorList>
    </citation>
    <scope>NUCLEOTIDE SEQUENCE [LARGE SCALE GENOMIC DNA]</scope>
    <source>
        <strain evidence="1 2">KCTC 42603</strain>
    </source>
</reference>
<organism evidence="1 2">
    <name type="scientific">Alteromonas confluentis</name>
    <dbReference type="NCBI Taxonomy" id="1656094"/>
    <lineage>
        <taxon>Bacteria</taxon>
        <taxon>Pseudomonadati</taxon>
        <taxon>Pseudomonadota</taxon>
        <taxon>Gammaproteobacteria</taxon>
        <taxon>Alteromonadales</taxon>
        <taxon>Alteromonadaceae</taxon>
        <taxon>Alteromonas/Salinimonas group</taxon>
        <taxon>Alteromonas</taxon>
    </lineage>
</organism>
<dbReference type="STRING" id="1656094.BFC18_00075"/>
<dbReference type="EMBL" id="MDHN01000001">
    <property type="protein sequence ID" value="OFC72759.1"/>
    <property type="molecule type" value="Genomic_DNA"/>
</dbReference>
<evidence type="ECO:0000313" key="2">
    <source>
        <dbReference type="Proteomes" id="UP000175691"/>
    </source>
</evidence>
<dbReference type="SUPFAM" id="SSF158668">
    <property type="entry name" value="MtlR-like"/>
    <property type="match status" value="1"/>
</dbReference>
<comment type="caution">
    <text evidence="1">The sequence shown here is derived from an EMBL/GenBank/DDBJ whole genome shotgun (WGS) entry which is preliminary data.</text>
</comment>